<protein>
    <submittedName>
        <fullName evidence="4">TIR domain-containing protein</fullName>
    </submittedName>
</protein>
<dbReference type="Proteomes" id="UP000586042">
    <property type="component" value="Unassembled WGS sequence"/>
</dbReference>
<dbReference type="SUPFAM" id="SSF101898">
    <property type="entry name" value="NHL repeat"/>
    <property type="match status" value="1"/>
</dbReference>
<feature type="compositionally biased region" description="Acidic residues" evidence="1">
    <location>
        <begin position="273"/>
        <end position="302"/>
    </location>
</feature>
<dbReference type="Gene3D" id="3.40.50.10140">
    <property type="entry name" value="Toll/interleukin-1 receptor homology (TIR) domain"/>
    <property type="match status" value="1"/>
</dbReference>
<evidence type="ECO:0000259" key="3">
    <source>
        <dbReference type="PROSITE" id="PS50104"/>
    </source>
</evidence>
<dbReference type="GO" id="GO:0007165">
    <property type="term" value="P:signal transduction"/>
    <property type="evidence" value="ECO:0007669"/>
    <property type="project" value="InterPro"/>
</dbReference>
<sequence>MDGGDDGVASGGGARPSAPRRSRDRESAERAPGPRASGARRSTSRQPGSGRPSPRRPGSLGQGARWPSLSWPGLQRWPGLRWATPRGTDPRGTDPRGTGPRGTSSRRRGSRGPGYDAFVSYAHGHHDRLAVALQRRVERFAKPWYRSRALRVFLDRASLAAAPELWPSIERALEASAWFILLTSAKAASSPWVDREVAWWLAHRSPRRLLVVALDGGLAWDQARGDWAATAAVPAALRGVLPHEPLWVDLSGLTGPKGLSGLSGPDTAKPDTTEPDTTEPDTTEPDTTEPDTTEPDTTEPDTTEPNTTEPDTTGPAVPDELVIPDDLVAAVAAPLRGLPKDLLVGEHLRERRRTMRWVRLMVTVLTVLLVTAVAAARIAVGERNEARTQARVATSRQLAAEAVAALPSDLDRAQLLAVAGWRTDRNPQTRSALFQAVTAAPHLVGYLHAGARVSALAASGDGRVVVAGTADGRLVRWCHACGTREEAKVHEETKVPEETKVREEAKAAGRPVWDVATGTDGSVAAAADGESAVVWTRGRRVTLEAGRWPVRAAVSPSGRFVALLEERPGAERSVLAVHDLARGTTERRTLRRVYVRVAFTGESAITMVHMHGLWERRAVPGLRRLAGSGLTGTPAGGYTLGVAADGRHLGFSKYGEVTTWAATGPSEPVIRSATVPRVFAESLAISEDGSRAAVAQSGTIRVVPLEPGLSPSPVIAELTGNADTDRVVFAGGPDRLASTSGSDVVLWDLGRFSRLGAATKVPSLEEDATAGVPPRLEFSPSGRRLALVSAVGRVVTTFDVGPGGLSEVSRSEGEVADAQSDVPLWFGERLARLGPDRSGLRLLDDGSGRVLARWRVPAAESQVPEVRQVRGTTRLVGVNSTGAVSTYDTRTGQVRRLHQVPGVVWWGNTAIRPDGAGAVTGALNGEGTAYVDLLTGAAHDVGGGRSSGVVFARDALVIQRESGPLELWDVQGRRLLRTLPGVGNPAGALAVSPDGGLVARVRADGVALLTALGTGDLVGTFPLPVPENATSPTPWDGTAMAFTRDGRHLVTATSGGRLALWPVDPADWRRIACHTAGRSLTPAEWNGVTAGDPPPASCDR</sequence>
<dbReference type="PANTHER" id="PTHR19879">
    <property type="entry name" value="TRANSCRIPTION INITIATION FACTOR TFIID"/>
    <property type="match status" value="1"/>
</dbReference>
<keyword evidence="2" id="KW-0472">Membrane</keyword>
<dbReference type="InterPro" id="IPR000157">
    <property type="entry name" value="TIR_dom"/>
</dbReference>
<keyword evidence="2" id="KW-1133">Transmembrane helix</keyword>
<feature type="region of interest" description="Disordered" evidence="1">
    <location>
        <begin position="1"/>
        <end position="115"/>
    </location>
</feature>
<dbReference type="AlphaFoldDB" id="A0A7Y6II54"/>
<dbReference type="SMART" id="SM00255">
    <property type="entry name" value="TIR"/>
    <property type="match status" value="1"/>
</dbReference>
<keyword evidence="2" id="KW-0812">Transmembrane</keyword>
<gene>
    <name evidence="4" type="ORF">HTZ77_38685</name>
</gene>
<dbReference type="SUPFAM" id="SSF50998">
    <property type="entry name" value="Quinoprotein alcohol dehydrogenase-like"/>
    <property type="match status" value="1"/>
</dbReference>
<organism evidence="4 5">
    <name type="scientific">Nonomuraea montanisoli</name>
    <dbReference type="NCBI Taxonomy" id="2741721"/>
    <lineage>
        <taxon>Bacteria</taxon>
        <taxon>Bacillati</taxon>
        <taxon>Actinomycetota</taxon>
        <taxon>Actinomycetes</taxon>
        <taxon>Streptosporangiales</taxon>
        <taxon>Streptosporangiaceae</taxon>
        <taxon>Nonomuraea</taxon>
    </lineage>
</organism>
<dbReference type="SUPFAM" id="SSF52200">
    <property type="entry name" value="Toll/Interleukin receptor TIR domain"/>
    <property type="match status" value="1"/>
</dbReference>
<accession>A0A7Y6II54</accession>
<evidence type="ECO:0000256" key="2">
    <source>
        <dbReference type="SAM" id="Phobius"/>
    </source>
</evidence>
<dbReference type="PANTHER" id="PTHR19879:SF9">
    <property type="entry name" value="TRANSCRIPTION INITIATION FACTOR TFIID SUBUNIT 5"/>
    <property type="match status" value="1"/>
</dbReference>
<dbReference type="EMBL" id="JABWGN010000019">
    <property type="protein sequence ID" value="NUW37284.1"/>
    <property type="molecule type" value="Genomic_DNA"/>
</dbReference>
<dbReference type="PROSITE" id="PS50104">
    <property type="entry name" value="TIR"/>
    <property type="match status" value="1"/>
</dbReference>
<evidence type="ECO:0000313" key="4">
    <source>
        <dbReference type="EMBL" id="NUW37284.1"/>
    </source>
</evidence>
<dbReference type="Gene3D" id="2.130.10.10">
    <property type="entry name" value="YVTN repeat-like/Quinoprotein amine dehydrogenase"/>
    <property type="match status" value="3"/>
</dbReference>
<dbReference type="InterPro" id="IPR011047">
    <property type="entry name" value="Quinoprotein_ADH-like_sf"/>
</dbReference>
<feature type="domain" description="TIR" evidence="3">
    <location>
        <begin position="113"/>
        <end position="241"/>
    </location>
</feature>
<keyword evidence="5" id="KW-1185">Reference proteome</keyword>
<name>A0A7Y6II54_9ACTN</name>
<reference evidence="4 5" key="1">
    <citation type="submission" date="2020-06" db="EMBL/GenBank/DDBJ databases">
        <title>Nonomuraea sp. SMC257, a novel actinomycete isolated from soil.</title>
        <authorList>
            <person name="Chanama M."/>
        </authorList>
    </citation>
    <scope>NUCLEOTIDE SEQUENCE [LARGE SCALE GENOMIC DNA]</scope>
    <source>
        <strain evidence="4 5">SMC257</strain>
    </source>
</reference>
<evidence type="ECO:0000313" key="5">
    <source>
        <dbReference type="Proteomes" id="UP000586042"/>
    </source>
</evidence>
<dbReference type="InterPro" id="IPR015943">
    <property type="entry name" value="WD40/YVTN_repeat-like_dom_sf"/>
</dbReference>
<proteinExistence type="predicted"/>
<feature type="compositionally biased region" description="Low complexity" evidence="1">
    <location>
        <begin position="303"/>
        <end position="313"/>
    </location>
</feature>
<feature type="transmembrane region" description="Helical" evidence="2">
    <location>
        <begin position="357"/>
        <end position="380"/>
    </location>
</feature>
<feature type="compositionally biased region" description="Low complexity" evidence="1">
    <location>
        <begin position="30"/>
        <end position="63"/>
    </location>
</feature>
<feature type="region of interest" description="Disordered" evidence="1">
    <location>
        <begin position="257"/>
        <end position="319"/>
    </location>
</feature>
<dbReference type="InterPro" id="IPR035897">
    <property type="entry name" value="Toll_tir_struct_dom_sf"/>
</dbReference>
<evidence type="ECO:0000256" key="1">
    <source>
        <dbReference type="SAM" id="MobiDB-lite"/>
    </source>
</evidence>
<comment type="caution">
    <text evidence="4">The sequence shown here is derived from an EMBL/GenBank/DDBJ whole genome shotgun (WGS) entry which is preliminary data.</text>
</comment>